<feature type="signal peptide" evidence="2">
    <location>
        <begin position="1"/>
        <end position="21"/>
    </location>
</feature>
<name>A0A9X2RDK7_9FLAO</name>
<keyword evidence="4" id="KW-1185">Reference proteome</keyword>
<feature type="chain" id="PRO_5040999992" evidence="2">
    <location>
        <begin position="22"/>
        <end position="1019"/>
    </location>
</feature>
<dbReference type="SUPFAM" id="SSF103647">
    <property type="entry name" value="TSP type-3 repeat"/>
    <property type="match status" value="1"/>
</dbReference>
<evidence type="ECO:0000256" key="1">
    <source>
        <dbReference type="ARBA" id="ARBA00022729"/>
    </source>
</evidence>
<dbReference type="EMBL" id="JANCNS010000003">
    <property type="protein sequence ID" value="MCP9201355.1"/>
    <property type="molecule type" value="Genomic_DNA"/>
</dbReference>
<comment type="caution">
    <text evidence="3">The sequence shown here is derived from an EMBL/GenBank/DDBJ whole genome shotgun (WGS) entry which is preliminary data.</text>
</comment>
<evidence type="ECO:0000256" key="2">
    <source>
        <dbReference type="SAM" id="SignalP"/>
    </source>
</evidence>
<dbReference type="NCBIfam" id="TIGR04183">
    <property type="entry name" value="Por_Secre_tail"/>
    <property type="match status" value="1"/>
</dbReference>
<evidence type="ECO:0000313" key="3">
    <source>
        <dbReference type="EMBL" id="MCP9201355.1"/>
    </source>
</evidence>
<reference evidence="3" key="1">
    <citation type="submission" date="2022-07" db="EMBL/GenBank/DDBJ databases">
        <title>Gramela sediminis sp. nov., isolated from deep-sea sediment of the Indian Ocean.</title>
        <authorList>
            <person name="Shi H."/>
        </authorList>
    </citation>
    <scope>NUCLEOTIDE SEQUENCE</scope>
    <source>
        <strain evidence="3">GC03-9</strain>
    </source>
</reference>
<accession>A0A9X2RDK7</accession>
<dbReference type="AlphaFoldDB" id="A0A9X2RDK7"/>
<dbReference type="InterPro" id="IPR028974">
    <property type="entry name" value="TSP_type-3_rpt"/>
</dbReference>
<gene>
    <name evidence="3" type="ORF">MKO06_15705</name>
</gene>
<protein>
    <submittedName>
        <fullName evidence="3">T9SS type A sorting domain-containing protein</fullName>
    </submittedName>
</protein>
<dbReference type="InterPro" id="IPR026444">
    <property type="entry name" value="Secre_tail"/>
</dbReference>
<organism evidence="3 4">
    <name type="scientific">Christiangramia oceanisediminis</name>
    <dbReference type="NCBI Taxonomy" id="2920386"/>
    <lineage>
        <taxon>Bacteria</taxon>
        <taxon>Pseudomonadati</taxon>
        <taxon>Bacteroidota</taxon>
        <taxon>Flavobacteriia</taxon>
        <taxon>Flavobacteriales</taxon>
        <taxon>Flavobacteriaceae</taxon>
        <taxon>Christiangramia</taxon>
    </lineage>
</organism>
<dbReference type="InterPro" id="IPR011047">
    <property type="entry name" value="Quinoprotein_ADH-like_sf"/>
</dbReference>
<evidence type="ECO:0000313" key="4">
    <source>
        <dbReference type="Proteomes" id="UP001155280"/>
    </source>
</evidence>
<proteinExistence type="predicted"/>
<dbReference type="GO" id="GO:0005509">
    <property type="term" value="F:calcium ion binding"/>
    <property type="evidence" value="ECO:0007669"/>
    <property type="project" value="InterPro"/>
</dbReference>
<dbReference type="Proteomes" id="UP001155280">
    <property type="component" value="Unassembled WGS sequence"/>
</dbReference>
<dbReference type="RefSeq" id="WP_241552217.1">
    <property type="nucleotide sequence ID" value="NZ_JANCNS010000003.1"/>
</dbReference>
<sequence>MKSNPFRIFLCLIFFPLVCSAQEIPEALVPDHRVTYGNNNHTSRDAIFFSEMDSRGNLIVAGYTEQDFTFSDVKIFSYDQNLNVNWSDQLSWDGISYDYPMDLLIDEKDHIWIISKNYMGGSAAIYSVIRYSPTGQKLWEYQSPTPLETSTLNMKQYYYFFDSEGFLNLSYQKAQQMDAKRTLFRISPSGVATAEYEVEGPLNMLTDYNDSYLGLSLRYDTITYDEPLYSLRFNERETREKLLDLEEDQVDKVKNSLFERNSISFADSDGNYIYVGGGDFFNHTGSRHPGIFLLSVDQSNEIKFFKDDDQENDKYLLDARVSPQNEILVLANTQPTGNQGEPILSLEKYSTGGDLLSTRTATGITGNMGKLYENRILVRTLSGQLQIYDAELNLLQETTETTTETYFHPQDIHSINQSIYLVGTTIAAKYEGSDYNSEENFYIRKFGTGGLEAEFHYNGEGTSKFYNYHMVKEDSGDILVSCREFYGPNNLNLGGSKAPYDKKVIRFNSNLEYKDEEIVDENFHLWKDPGLKFTASNGDEYRYEIDDERESVTCYLNGNQAWIRQLDFDNDNFMEVGYNNRIDKEGNLILSSSLYRNFNGMIHKLTPDNEYSRVITGGSLMNQVILSNNWIFSIYEDYSIRIYSPELELINEVQYDQNFFYSENYPYLVEKNNKVLLNVTHEELVMVFDQFGNYEDQFRIQGLLHPSVSFFDENDALNVYHLVGKGIYTEHGHNWSRLAISRYDHIVEDYIGYANGDGDQDGVPDSLDRCPDTEPGAEVDANGCKLLELPADNFTFSTKDETCPGRNNGQFVINVKEEHDYVVNLNGEEHYFPLGISFEALSPGTYMACVQVVGQPHTMRCVEFEIKAGESLKAVESIEDNKMNISIKKGTGPYEVTVNGQQAGVFHVENFKIPVKDGDLVEVKSANECEGNLNLMAVINSVRLHSNPVTDIARVLIPSTIKRPVPVKIFNASGQLMASENLSPGNKNELMVNTGALVPGIYYLQIHLENQHSLKLIKK</sequence>
<keyword evidence="1 2" id="KW-0732">Signal</keyword>
<dbReference type="SUPFAM" id="SSF50998">
    <property type="entry name" value="Quinoprotein alcohol dehydrogenase-like"/>
    <property type="match status" value="1"/>
</dbReference>